<proteinExistence type="predicted"/>
<keyword evidence="2" id="KW-1185">Reference proteome</keyword>
<evidence type="ECO:0008006" key="3">
    <source>
        <dbReference type="Google" id="ProtNLM"/>
    </source>
</evidence>
<dbReference type="EMBL" id="MUHY01000001">
    <property type="protein sequence ID" value="PSB92387.1"/>
    <property type="molecule type" value="Genomic_DNA"/>
</dbReference>
<reference evidence="1 2" key="1">
    <citation type="journal article" date="2017" name="Front. Microbiol.">
        <title>Genome of Ca. Pandoraea novymonadis, an Endosymbiotic Bacterium of the Trypanosomatid Novymonas esmeraldas.</title>
        <authorList>
            <person name="Kostygov A.Y."/>
            <person name="Butenko A."/>
            <person name="Nenarokova A."/>
            <person name="Tashyreva D."/>
            <person name="Flegontov P."/>
            <person name="Lukes J."/>
            <person name="Yurchenko V."/>
        </authorList>
    </citation>
    <scope>NUCLEOTIDE SEQUENCE [LARGE SCALE GENOMIC DNA]</scope>
    <source>
        <strain evidence="1 2">E262</strain>
    </source>
</reference>
<sequence length="165" mass="18004">MAGYSSVFPISSRTTTRMAPRPLNELLSCATGTGSLILLTQKLGKLEQDVHSLLPISLTHAVKLASPLNGKLLLLVSNNAVAARLRQQTPSLIESLTKRGWLIRSISIRVNITSPVPLRPLKKTRLSRKGFVSLRNLRDELSPSPLRDAVTHLVAHHSHGGNQKS</sequence>
<accession>A0ABX5FHX9</accession>
<dbReference type="Proteomes" id="UP000242660">
    <property type="component" value="Unassembled WGS sequence"/>
</dbReference>
<name>A0ABX5FHX9_9BURK</name>
<evidence type="ECO:0000313" key="2">
    <source>
        <dbReference type="Proteomes" id="UP000242660"/>
    </source>
</evidence>
<evidence type="ECO:0000313" key="1">
    <source>
        <dbReference type="EMBL" id="PSB92387.1"/>
    </source>
</evidence>
<gene>
    <name evidence="1" type="ORF">BZL35_00629</name>
</gene>
<comment type="caution">
    <text evidence="1">The sequence shown here is derived from an EMBL/GenBank/DDBJ whole genome shotgun (WGS) entry which is preliminary data.</text>
</comment>
<protein>
    <recommendedName>
        <fullName evidence="3">DUF721 domain-containing protein</fullName>
    </recommendedName>
</protein>
<dbReference type="Pfam" id="PF05258">
    <property type="entry name" value="DciA"/>
    <property type="match status" value="1"/>
</dbReference>
<dbReference type="InterPro" id="IPR007922">
    <property type="entry name" value="DciA-like"/>
</dbReference>
<organism evidence="1 2">
    <name type="scientific">Candidatus Pandoraea novymonadis</name>
    <dbReference type="NCBI Taxonomy" id="1808959"/>
    <lineage>
        <taxon>Bacteria</taxon>
        <taxon>Pseudomonadati</taxon>
        <taxon>Pseudomonadota</taxon>
        <taxon>Betaproteobacteria</taxon>
        <taxon>Burkholderiales</taxon>
        <taxon>Burkholderiaceae</taxon>
        <taxon>Pandoraea</taxon>
    </lineage>
</organism>